<name>Q0RXE7_RHOJR</name>
<protein>
    <submittedName>
        <fullName evidence="4">Possible dehydrogenase</fullName>
    </submittedName>
</protein>
<dbReference type="SUPFAM" id="SSF51905">
    <property type="entry name" value="FAD/NAD(P)-binding domain"/>
    <property type="match status" value="1"/>
</dbReference>
<evidence type="ECO:0000259" key="3">
    <source>
        <dbReference type="Pfam" id="PF00890"/>
    </source>
</evidence>
<dbReference type="GO" id="GO:0016491">
    <property type="term" value="F:oxidoreductase activity"/>
    <property type="evidence" value="ECO:0007669"/>
    <property type="project" value="UniProtKB-KW"/>
</dbReference>
<keyword evidence="2" id="KW-0560">Oxidoreductase</keyword>
<dbReference type="AlphaFoldDB" id="Q0RXE7"/>
<evidence type="ECO:0000256" key="1">
    <source>
        <dbReference type="ARBA" id="ARBA00022630"/>
    </source>
</evidence>
<dbReference type="Proteomes" id="UP000008710">
    <property type="component" value="Plasmid pRHL1"/>
</dbReference>
<sequence length="200" mass="20704">MASCGPQWVTETTALTRKSGGRSNTQASQGISRRQLGLRSGCRGGRLRVAGVAAAIEAARAGADVLVLERLGAGGGAAALSGGFIYLGGGTPLQALGFSDSVENMKAFMKAALGPGVDEAKIDVYCDGSVDHFNWLVDAGVVFDESFGGEPGWEPPHGEGLMFSGGENSAPFNALIPLPHEDIYPGRQRRPRASKPADTC</sequence>
<gene>
    <name evidence="4" type="ordered locus">RHA1_ro08995</name>
</gene>
<dbReference type="EMBL" id="CP000432">
    <property type="protein sequence ID" value="ABH00039.1"/>
    <property type="molecule type" value="Genomic_DNA"/>
</dbReference>
<feature type="domain" description="FAD-dependent oxidoreductase 2 FAD-binding" evidence="3">
    <location>
        <begin position="49"/>
        <end position="149"/>
    </location>
</feature>
<dbReference type="InterPro" id="IPR036188">
    <property type="entry name" value="FAD/NAD-bd_sf"/>
</dbReference>
<reference evidence="5" key="1">
    <citation type="journal article" date="2006" name="Proc. Natl. Acad. Sci. U.S.A.">
        <title>The complete genome of Rhodococcus sp. RHA1 provides insights into a catabolic powerhouse.</title>
        <authorList>
            <person name="McLeod M.P."/>
            <person name="Warren R.L."/>
            <person name="Hsiao W.W.L."/>
            <person name="Araki N."/>
            <person name="Myhre M."/>
            <person name="Fernandes C."/>
            <person name="Miyazawa D."/>
            <person name="Wong W."/>
            <person name="Lillquist A.L."/>
            <person name="Wang D."/>
            <person name="Dosanjh M."/>
            <person name="Hara H."/>
            <person name="Petrescu A."/>
            <person name="Morin R.D."/>
            <person name="Yang G."/>
            <person name="Stott J.M."/>
            <person name="Schein J.E."/>
            <person name="Shin H."/>
            <person name="Smailus D."/>
            <person name="Siddiqui A.S."/>
            <person name="Marra M.A."/>
            <person name="Jones S.J.M."/>
            <person name="Holt R."/>
            <person name="Brinkman F.S.L."/>
            <person name="Miyauchi K."/>
            <person name="Fukuda M."/>
            <person name="Davies J.E."/>
            <person name="Mohn W.W."/>
            <person name="Eltis L.D."/>
        </authorList>
    </citation>
    <scope>NUCLEOTIDE SEQUENCE [LARGE SCALE GENOMIC DNA]</scope>
    <source>
        <strain evidence="5">RHA1</strain>
    </source>
</reference>
<geneLocation type="plasmid" evidence="4 5">
    <name>pRHL1</name>
</geneLocation>
<organism evidence="4 5">
    <name type="scientific">Rhodococcus jostii (strain RHA1)</name>
    <dbReference type="NCBI Taxonomy" id="101510"/>
    <lineage>
        <taxon>Bacteria</taxon>
        <taxon>Bacillati</taxon>
        <taxon>Actinomycetota</taxon>
        <taxon>Actinomycetes</taxon>
        <taxon>Mycobacteriales</taxon>
        <taxon>Nocardiaceae</taxon>
        <taxon>Rhodococcus</taxon>
    </lineage>
</organism>
<dbReference type="KEGG" id="rha:RHA1_ro08995"/>
<evidence type="ECO:0000313" key="5">
    <source>
        <dbReference type="Proteomes" id="UP000008710"/>
    </source>
</evidence>
<dbReference type="HOGENOM" id="CLU_1365325_0_0_11"/>
<keyword evidence="1" id="KW-0285">Flavoprotein</keyword>
<dbReference type="InterPro" id="IPR003953">
    <property type="entry name" value="FAD-dep_OxRdtase_2_FAD-bd"/>
</dbReference>
<evidence type="ECO:0000256" key="2">
    <source>
        <dbReference type="ARBA" id="ARBA00023002"/>
    </source>
</evidence>
<proteinExistence type="predicted"/>
<dbReference type="Pfam" id="PF00890">
    <property type="entry name" value="FAD_binding_2"/>
    <property type="match status" value="1"/>
</dbReference>
<evidence type="ECO:0000313" key="4">
    <source>
        <dbReference type="EMBL" id="ABH00039.1"/>
    </source>
</evidence>
<dbReference type="Gene3D" id="3.50.50.60">
    <property type="entry name" value="FAD/NAD(P)-binding domain"/>
    <property type="match status" value="1"/>
</dbReference>
<keyword evidence="4" id="KW-0614">Plasmid</keyword>
<accession>Q0RXE7</accession>